<dbReference type="InterPro" id="IPR000719">
    <property type="entry name" value="Prot_kinase_dom"/>
</dbReference>
<dbReference type="OrthoDB" id="1711006at2759"/>
<keyword evidence="2" id="KW-0472">Membrane</keyword>
<gene>
    <name evidence="4" type="ORF">C2E20_5372</name>
</gene>
<dbReference type="GO" id="GO:0005524">
    <property type="term" value="F:ATP binding"/>
    <property type="evidence" value="ECO:0007669"/>
    <property type="project" value="InterPro"/>
</dbReference>
<dbReference type="InterPro" id="IPR011009">
    <property type="entry name" value="Kinase-like_dom_sf"/>
</dbReference>
<dbReference type="Pfam" id="PF00069">
    <property type="entry name" value="Pkinase"/>
    <property type="match status" value="1"/>
</dbReference>
<dbReference type="PANTHER" id="PTHR44329">
    <property type="entry name" value="SERINE/THREONINE-PROTEIN KINASE TNNI3K-RELATED"/>
    <property type="match status" value="1"/>
</dbReference>
<dbReference type="InterPro" id="IPR051681">
    <property type="entry name" value="Ser/Thr_Kinases-Pseudokinases"/>
</dbReference>
<feature type="domain" description="Protein kinase" evidence="3">
    <location>
        <begin position="192"/>
        <end position="446"/>
    </location>
</feature>
<evidence type="ECO:0000313" key="5">
    <source>
        <dbReference type="Proteomes" id="UP000239649"/>
    </source>
</evidence>
<dbReference type="SMART" id="SM00220">
    <property type="entry name" value="S_TKc"/>
    <property type="match status" value="1"/>
</dbReference>
<feature type="compositionally biased region" description="Low complexity" evidence="1">
    <location>
        <begin position="475"/>
        <end position="485"/>
    </location>
</feature>
<organism evidence="4 5">
    <name type="scientific">Micractinium conductrix</name>
    <dbReference type="NCBI Taxonomy" id="554055"/>
    <lineage>
        <taxon>Eukaryota</taxon>
        <taxon>Viridiplantae</taxon>
        <taxon>Chlorophyta</taxon>
        <taxon>core chlorophytes</taxon>
        <taxon>Trebouxiophyceae</taxon>
        <taxon>Chlorellales</taxon>
        <taxon>Chlorellaceae</taxon>
        <taxon>Chlorella clade</taxon>
        <taxon>Micractinium</taxon>
    </lineage>
</organism>
<proteinExistence type="predicted"/>
<dbReference type="STRING" id="554055.A0A2P6VAY6"/>
<accession>A0A2P6VAY6</accession>
<dbReference type="AlphaFoldDB" id="A0A2P6VAY6"/>
<sequence length="512" mass="53206">MKGIPDSPTPANLPAVPIDLSLANWNDNVVFYEKQLNASQLAEAQAFVPNSGGSSGLSSGAIAGIAVGAVAGVALVAAALLLARRRYVRSSPMHDAEQGGEKELGGHSVKDTIARMQPVDPEDLTSMTGSLGSLGKSTTLGSRGVASLPISNDSATLSTNSRNSLEAATVAGELGGEWLVDVSQLTFVMNPEGQPTELGAGAQGVVYKTLLRGTEPVAAKVIAVGAGPSAVQSFMQEARMLRQLRHRNMLQFVGVALHADKAVVLTEFMEGRDLSSALSRKDSTGKRYFSWYARGRQVAADVAAALAFLHPKRVLHLDIKSSNVLLSRDMGAKLGDVGVSRLLTDTHASMSGAVGTFAWCAPEVLIGKPASVSFPADIYSMGVLLREICTGEVPLRGRLEMPSVPEQCPQEGVDLLLRCLSDVPAERPTAAQLLEELAGLAGHSLGGCNGVLSGADGLERATGAHARSASDDVSPRSSAAEAPAPAAVRYDGRRLAGVEMLRSAAPATSPFA</sequence>
<evidence type="ECO:0000313" key="4">
    <source>
        <dbReference type="EMBL" id="PSC71262.1"/>
    </source>
</evidence>
<keyword evidence="2" id="KW-0812">Transmembrane</keyword>
<keyword evidence="2" id="KW-1133">Transmembrane helix</keyword>
<name>A0A2P6VAY6_9CHLO</name>
<feature type="region of interest" description="Disordered" evidence="1">
    <location>
        <begin position="462"/>
        <end position="485"/>
    </location>
</feature>
<keyword evidence="5" id="KW-1185">Reference proteome</keyword>
<dbReference type="Gene3D" id="1.10.510.10">
    <property type="entry name" value="Transferase(Phosphotransferase) domain 1"/>
    <property type="match status" value="1"/>
</dbReference>
<evidence type="ECO:0000256" key="2">
    <source>
        <dbReference type="SAM" id="Phobius"/>
    </source>
</evidence>
<evidence type="ECO:0000259" key="3">
    <source>
        <dbReference type="PROSITE" id="PS50011"/>
    </source>
</evidence>
<dbReference type="PROSITE" id="PS50011">
    <property type="entry name" value="PROTEIN_KINASE_DOM"/>
    <property type="match status" value="1"/>
</dbReference>
<dbReference type="Proteomes" id="UP000239649">
    <property type="component" value="Unassembled WGS sequence"/>
</dbReference>
<reference evidence="4 5" key="1">
    <citation type="journal article" date="2018" name="Plant J.">
        <title>Genome sequences of Chlorella sorokiniana UTEX 1602 and Micractinium conductrix SAG 241.80: implications to maltose excretion by a green alga.</title>
        <authorList>
            <person name="Arriola M.B."/>
            <person name="Velmurugan N."/>
            <person name="Zhang Y."/>
            <person name="Plunkett M.H."/>
            <person name="Hondzo H."/>
            <person name="Barney B.M."/>
        </authorList>
    </citation>
    <scope>NUCLEOTIDE SEQUENCE [LARGE SCALE GENOMIC DNA]</scope>
    <source>
        <strain evidence="4 5">SAG 241.80</strain>
    </source>
</reference>
<feature type="transmembrane region" description="Helical" evidence="2">
    <location>
        <begin position="61"/>
        <end position="83"/>
    </location>
</feature>
<protein>
    <submittedName>
        <fullName evidence="4">Serine threonine-kinase</fullName>
    </submittedName>
</protein>
<dbReference type="PROSITE" id="PS00108">
    <property type="entry name" value="PROTEIN_KINASE_ST"/>
    <property type="match status" value="1"/>
</dbReference>
<dbReference type="InterPro" id="IPR008271">
    <property type="entry name" value="Ser/Thr_kinase_AS"/>
</dbReference>
<dbReference type="SUPFAM" id="SSF56112">
    <property type="entry name" value="Protein kinase-like (PK-like)"/>
    <property type="match status" value="1"/>
</dbReference>
<dbReference type="EMBL" id="LHPF02000015">
    <property type="protein sequence ID" value="PSC71262.1"/>
    <property type="molecule type" value="Genomic_DNA"/>
</dbReference>
<evidence type="ECO:0000256" key="1">
    <source>
        <dbReference type="SAM" id="MobiDB-lite"/>
    </source>
</evidence>
<comment type="caution">
    <text evidence="4">The sequence shown here is derived from an EMBL/GenBank/DDBJ whole genome shotgun (WGS) entry which is preliminary data.</text>
</comment>
<dbReference type="GO" id="GO:0004674">
    <property type="term" value="F:protein serine/threonine kinase activity"/>
    <property type="evidence" value="ECO:0007669"/>
    <property type="project" value="TreeGrafter"/>
</dbReference>